<comment type="similarity">
    <text evidence="6 12">Belongs to the DegT/DnrJ/EryC1 family.</text>
</comment>
<keyword evidence="4 13" id="KW-0808">Transferase</keyword>
<organism evidence="13 14">
    <name type="scientific">Cystobacter fuscus</name>
    <dbReference type="NCBI Taxonomy" id="43"/>
    <lineage>
        <taxon>Bacteria</taxon>
        <taxon>Pseudomonadati</taxon>
        <taxon>Myxococcota</taxon>
        <taxon>Myxococcia</taxon>
        <taxon>Myxococcales</taxon>
        <taxon>Cystobacterineae</taxon>
        <taxon>Archangiaceae</taxon>
        <taxon>Cystobacter</taxon>
    </lineage>
</organism>
<dbReference type="AlphaFoldDB" id="A0A250JI76"/>
<comment type="pathway">
    <text evidence="2">Bacterial outer membrane biogenesis; LPS O-antigen biosynthesis.</text>
</comment>
<comment type="cofactor">
    <cofactor evidence="1">
        <name>pyridoxal 5'-phosphate</name>
        <dbReference type="ChEBI" id="CHEBI:597326"/>
    </cofactor>
</comment>
<dbReference type="Gene3D" id="3.40.640.10">
    <property type="entry name" value="Type I PLP-dependent aspartate aminotransferase-like (Major domain)"/>
    <property type="match status" value="1"/>
</dbReference>
<dbReference type="GO" id="GO:0030170">
    <property type="term" value="F:pyridoxal phosphate binding"/>
    <property type="evidence" value="ECO:0007669"/>
    <property type="project" value="TreeGrafter"/>
</dbReference>
<keyword evidence="3 13" id="KW-0032">Aminotransferase</keyword>
<dbReference type="EMBL" id="CP022098">
    <property type="protein sequence ID" value="ATB43172.1"/>
    <property type="molecule type" value="Genomic_DNA"/>
</dbReference>
<evidence type="ECO:0000256" key="7">
    <source>
        <dbReference type="ARBA" id="ARBA00051587"/>
    </source>
</evidence>
<dbReference type="Pfam" id="PF01041">
    <property type="entry name" value="DegT_DnrJ_EryC1"/>
    <property type="match status" value="1"/>
</dbReference>
<evidence type="ECO:0000256" key="6">
    <source>
        <dbReference type="ARBA" id="ARBA00037999"/>
    </source>
</evidence>
<feature type="modified residue" description="N6-(pyridoxal phosphate)lysine" evidence="11">
    <location>
        <position position="190"/>
    </location>
</feature>
<dbReference type="CDD" id="cd00616">
    <property type="entry name" value="AHBA_syn"/>
    <property type="match status" value="1"/>
</dbReference>
<accession>A0A250JI76</accession>
<dbReference type="EC" id="2.6.1.102" evidence="8"/>
<dbReference type="RefSeq" id="WP_095990620.1">
    <property type="nucleotide sequence ID" value="NZ_CP022098.1"/>
</dbReference>
<evidence type="ECO:0000256" key="3">
    <source>
        <dbReference type="ARBA" id="ARBA00022576"/>
    </source>
</evidence>
<proteinExistence type="inferred from homology"/>
<evidence type="ECO:0000313" key="14">
    <source>
        <dbReference type="Proteomes" id="UP000217257"/>
    </source>
</evidence>
<name>A0A250JI76_9BACT</name>
<evidence type="ECO:0000256" key="2">
    <source>
        <dbReference type="ARBA" id="ARBA00005125"/>
    </source>
</evidence>
<dbReference type="KEGG" id="cfus:CYFUS_008652"/>
<reference evidence="13 14" key="1">
    <citation type="submission" date="2017-06" db="EMBL/GenBank/DDBJ databases">
        <title>Sequencing and comparative analysis of myxobacterial genomes.</title>
        <authorList>
            <person name="Rupp O."/>
            <person name="Goesmann A."/>
            <person name="Sogaard-Andersen L."/>
        </authorList>
    </citation>
    <scope>NUCLEOTIDE SEQUENCE [LARGE SCALE GENOMIC DNA]</scope>
    <source>
        <strain evidence="13 14">DSM 52655</strain>
    </source>
</reference>
<evidence type="ECO:0000256" key="9">
    <source>
        <dbReference type="ARBA" id="ARBA00074221"/>
    </source>
</evidence>
<evidence type="ECO:0000313" key="13">
    <source>
        <dbReference type="EMBL" id="ATB43172.1"/>
    </source>
</evidence>
<dbReference type="FunFam" id="3.40.640.10:FF:000090">
    <property type="entry name" value="Pyridoxal phosphate-dependent aminotransferase"/>
    <property type="match status" value="1"/>
</dbReference>
<dbReference type="SUPFAM" id="SSF53383">
    <property type="entry name" value="PLP-dependent transferases"/>
    <property type="match status" value="1"/>
</dbReference>
<evidence type="ECO:0000256" key="4">
    <source>
        <dbReference type="ARBA" id="ARBA00022679"/>
    </source>
</evidence>
<comment type="catalytic activity">
    <reaction evidence="7">
        <text>GDP-alpha-D-perosamine + 2-oxoglutarate = GDP-4-dehydro-alpha-D-rhamnose + L-glutamate</text>
        <dbReference type="Rhea" id="RHEA:36779"/>
        <dbReference type="ChEBI" id="CHEBI:16810"/>
        <dbReference type="ChEBI" id="CHEBI:29985"/>
        <dbReference type="ChEBI" id="CHEBI:57964"/>
        <dbReference type="ChEBI" id="CHEBI:73996"/>
        <dbReference type="EC" id="2.6.1.102"/>
    </reaction>
</comment>
<dbReference type="PANTHER" id="PTHR30244">
    <property type="entry name" value="TRANSAMINASE"/>
    <property type="match status" value="1"/>
</dbReference>
<dbReference type="PANTHER" id="PTHR30244:SF34">
    <property type="entry name" value="DTDP-4-AMINO-4,6-DIDEOXYGALACTOSE TRANSAMINASE"/>
    <property type="match status" value="1"/>
</dbReference>
<dbReference type="Gene3D" id="3.90.1150.10">
    <property type="entry name" value="Aspartate Aminotransferase, domain 1"/>
    <property type="match status" value="1"/>
</dbReference>
<protein>
    <recommendedName>
        <fullName evidence="9">GDP-perosamine synthase</fullName>
        <ecNumber evidence="8">2.6.1.102</ecNumber>
    </recommendedName>
</protein>
<evidence type="ECO:0000256" key="1">
    <source>
        <dbReference type="ARBA" id="ARBA00001933"/>
    </source>
</evidence>
<keyword evidence="5 11" id="KW-0663">Pyridoxal phosphate</keyword>
<dbReference type="InterPro" id="IPR015422">
    <property type="entry name" value="PyrdxlP-dep_Trfase_small"/>
</dbReference>
<dbReference type="InterPro" id="IPR015421">
    <property type="entry name" value="PyrdxlP-dep_Trfase_major"/>
</dbReference>
<evidence type="ECO:0000256" key="10">
    <source>
        <dbReference type="PIRSR" id="PIRSR000390-1"/>
    </source>
</evidence>
<sequence length="381" mass="41487">MPPRIHLSSPHLGSLERGFVDDAFASNWIAPLGPHVEAFQEEFARCVGAPHALALSSGTAALHLALRLVGVSPGDEVLVSTLTFSASVNPICYLGASPVFIDSERASWNMDPTLLSEELEARARSGRLPRAVVVVHLYGQSADLEPILAACDRHGVPVVEDAAEALGSTYKGRTPGTLGRVGIYSFNGNKIITTSGGGMLVSPDEELVRHALKLATQARDPAPHYQHSEIGYNYRLSNVLAAIGRGQLRVLEDRVAARRRNHDFYVRALAEVPGITFMPEAPWGRHTRWLTTLTIDPARFGANREAVRLALEREDIEARPVWKPMHLQPVFAAFERRGGQVAEELFQNGLCLPSGSNLTPDDLARVVEVVRAVHASRCRGT</sequence>
<gene>
    <name evidence="13" type="ORF">CYFUS_008652</name>
</gene>
<evidence type="ECO:0000256" key="5">
    <source>
        <dbReference type="ARBA" id="ARBA00022898"/>
    </source>
</evidence>
<evidence type="ECO:0000256" key="8">
    <source>
        <dbReference type="ARBA" id="ARBA00066317"/>
    </source>
</evidence>
<evidence type="ECO:0000256" key="11">
    <source>
        <dbReference type="PIRSR" id="PIRSR000390-2"/>
    </source>
</evidence>
<dbReference type="GO" id="GO:0102933">
    <property type="term" value="F:GDP-4-dehydro-6-deoxy-D-mannose-4-aminotransferase activity"/>
    <property type="evidence" value="ECO:0007669"/>
    <property type="project" value="UniProtKB-EC"/>
</dbReference>
<dbReference type="GO" id="GO:0000271">
    <property type="term" value="P:polysaccharide biosynthetic process"/>
    <property type="evidence" value="ECO:0007669"/>
    <property type="project" value="TreeGrafter"/>
</dbReference>
<dbReference type="InterPro" id="IPR015424">
    <property type="entry name" value="PyrdxlP-dep_Trfase"/>
</dbReference>
<dbReference type="PIRSF" id="PIRSF000390">
    <property type="entry name" value="PLP_StrS"/>
    <property type="match status" value="1"/>
</dbReference>
<dbReference type="Proteomes" id="UP000217257">
    <property type="component" value="Chromosome"/>
</dbReference>
<evidence type="ECO:0000256" key="12">
    <source>
        <dbReference type="RuleBase" id="RU004508"/>
    </source>
</evidence>
<dbReference type="InterPro" id="IPR000653">
    <property type="entry name" value="DegT/StrS_aminotransferase"/>
</dbReference>
<feature type="active site" description="Proton acceptor" evidence="10">
    <location>
        <position position="190"/>
    </location>
</feature>